<dbReference type="AlphaFoldDB" id="A0A9P4HGI8"/>
<keyword evidence="2" id="KW-1133">Transmembrane helix</keyword>
<dbReference type="EMBL" id="ML978160">
    <property type="protein sequence ID" value="KAF2034585.1"/>
    <property type="molecule type" value="Genomic_DNA"/>
</dbReference>
<keyword evidence="2" id="KW-0472">Membrane</keyword>
<gene>
    <name evidence="3" type="ORF">EK21DRAFT_107721</name>
</gene>
<feature type="compositionally biased region" description="Low complexity" evidence="1">
    <location>
        <begin position="1"/>
        <end position="18"/>
    </location>
</feature>
<evidence type="ECO:0008006" key="5">
    <source>
        <dbReference type="Google" id="ProtNLM"/>
    </source>
</evidence>
<evidence type="ECO:0000256" key="2">
    <source>
        <dbReference type="SAM" id="Phobius"/>
    </source>
</evidence>
<protein>
    <recommendedName>
        <fullName evidence="5">Transmembrane protein</fullName>
    </recommendedName>
</protein>
<evidence type="ECO:0000313" key="4">
    <source>
        <dbReference type="Proteomes" id="UP000799777"/>
    </source>
</evidence>
<keyword evidence="4" id="KW-1185">Reference proteome</keyword>
<sequence>MPSSSTSSQSSTSISIVTPPSPSLATTDPFPEVNNWLFAIDSSSSFTPDSVTSNENGAVTDTDLSPKAMRERELMNVLLEQLHRQHAADSQTKPNKTIVLYDPFVDIFMPIVTILLLLLALVALIVVGFRLWTPDPETNGVTTTTWHATSTLLLTTTVLVPTVYVHHSTSTSTTTTTATILSTLTPTIISTLTLEHPNPTTPTVATVTSTITSLPAPTEVPEDIIGKQAVSRAQEMCSIIMAARQSHIESELSAASSKASSA</sequence>
<organism evidence="3 4">
    <name type="scientific">Setomelanomma holmii</name>
    <dbReference type="NCBI Taxonomy" id="210430"/>
    <lineage>
        <taxon>Eukaryota</taxon>
        <taxon>Fungi</taxon>
        <taxon>Dikarya</taxon>
        <taxon>Ascomycota</taxon>
        <taxon>Pezizomycotina</taxon>
        <taxon>Dothideomycetes</taxon>
        <taxon>Pleosporomycetidae</taxon>
        <taxon>Pleosporales</taxon>
        <taxon>Pleosporineae</taxon>
        <taxon>Phaeosphaeriaceae</taxon>
        <taxon>Setomelanomma</taxon>
    </lineage>
</organism>
<dbReference type="Proteomes" id="UP000799777">
    <property type="component" value="Unassembled WGS sequence"/>
</dbReference>
<reference evidence="3" key="1">
    <citation type="journal article" date="2020" name="Stud. Mycol.">
        <title>101 Dothideomycetes genomes: a test case for predicting lifestyles and emergence of pathogens.</title>
        <authorList>
            <person name="Haridas S."/>
            <person name="Albert R."/>
            <person name="Binder M."/>
            <person name="Bloem J."/>
            <person name="Labutti K."/>
            <person name="Salamov A."/>
            <person name="Andreopoulos B."/>
            <person name="Baker S."/>
            <person name="Barry K."/>
            <person name="Bills G."/>
            <person name="Bluhm B."/>
            <person name="Cannon C."/>
            <person name="Castanera R."/>
            <person name="Culley D."/>
            <person name="Daum C."/>
            <person name="Ezra D."/>
            <person name="Gonzalez J."/>
            <person name="Henrissat B."/>
            <person name="Kuo A."/>
            <person name="Liang C."/>
            <person name="Lipzen A."/>
            <person name="Lutzoni F."/>
            <person name="Magnuson J."/>
            <person name="Mondo S."/>
            <person name="Nolan M."/>
            <person name="Ohm R."/>
            <person name="Pangilinan J."/>
            <person name="Park H.-J."/>
            <person name="Ramirez L."/>
            <person name="Alfaro M."/>
            <person name="Sun H."/>
            <person name="Tritt A."/>
            <person name="Yoshinaga Y."/>
            <person name="Zwiers L.-H."/>
            <person name="Turgeon B."/>
            <person name="Goodwin S."/>
            <person name="Spatafora J."/>
            <person name="Crous P."/>
            <person name="Grigoriev I."/>
        </authorList>
    </citation>
    <scope>NUCLEOTIDE SEQUENCE</scope>
    <source>
        <strain evidence="3">CBS 110217</strain>
    </source>
</reference>
<proteinExistence type="predicted"/>
<feature type="region of interest" description="Disordered" evidence="1">
    <location>
        <begin position="1"/>
        <end position="28"/>
    </location>
</feature>
<evidence type="ECO:0000313" key="3">
    <source>
        <dbReference type="EMBL" id="KAF2034585.1"/>
    </source>
</evidence>
<name>A0A9P4HGI8_9PLEO</name>
<feature type="transmembrane region" description="Helical" evidence="2">
    <location>
        <begin position="107"/>
        <end position="129"/>
    </location>
</feature>
<comment type="caution">
    <text evidence="3">The sequence shown here is derived from an EMBL/GenBank/DDBJ whole genome shotgun (WGS) entry which is preliminary data.</text>
</comment>
<keyword evidence="2" id="KW-0812">Transmembrane</keyword>
<accession>A0A9P4HGI8</accession>
<evidence type="ECO:0000256" key="1">
    <source>
        <dbReference type="SAM" id="MobiDB-lite"/>
    </source>
</evidence>